<dbReference type="AlphaFoldDB" id="A0A316UZS2"/>
<proteinExistence type="predicted"/>
<gene>
    <name evidence="3" type="ORF">BDZ90DRAFT_259703</name>
</gene>
<feature type="coiled-coil region" evidence="1">
    <location>
        <begin position="373"/>
        <end position="400"/>
    </location>
</feature>
<feature type="region of interest" description="Disordered" evidence="2">
    <location>
        <begin position="277"/>
        <end position="363"/>
    </location>
</feature>
<accession>A0A316UZS2</accession>
<dbReference type="RefSeq" id="XP_025363287.1">
    <property type="nucleotide sequence ID" value="XM_025508186.1"/>
</dbReference>
<name>A0A316UZS2_9BASI</name>
<feature type="region of interest" description="Disordered" evidence="2">
    <location>
        <begin position="185"/>
        <end position="225"/>
    </location>
</feature>
<protein>
    <submittedName>
        <fullName evidence="3">Uncharacterized protein</fullName>
    </submittedName>
</protein>
<evidence type="ECO:0000256" key="1">
    <source>
        <dbReference type="SAM" id="Coils"/>
    </source>
</evidence>
<keyword evidence="1" id="KW-0175">Coiled coil</keyword>
<dbReference type="Proteomes" id="UP000245884">
    <property type="component" value="Unassembled WGS sequence"/>
</dbReference>
<feature type="compositionally biased region" description="Low complexity" evidence="2">
    <location>
        <begin position="282"/>
        <end position="331"/>
    </location>
</feature>
<keyword evidence="4" id="KW-1185">Reference proteome</keyword>
<sequence length="540" mass="57202">MDSNTPPPLSFDLSELNQYMVPVSAPPTMAPIRSRRDAISLGCLTSPLPPESQSTSFPGLSPQSFPWDQPVAQSLPTTPAYGLTLSHSMPLLSPDAFALPTDTQAFPWNWQGDGQARSQARAQLAELIATTSSMPATSVAAPAPAPAPTAAPVMVDHSQPSSLLLPAWSQMSAAPGPSSAPLNANAGTMTSEPHIAPQSGFFASYDPMPPTPSTSGASRAPASKAIRSPPKVIAYQGRVREQRIAVSSVVEALRTAFHETRHPHALGRRVRGILAGENDLRGNNGSVDESSSGESPGDGSGSASSPSHAGSPPFPRTPQSQSSSSAHTSPSLRAKGHMRQHSAPSHSQPNALAPPQQQQQRHQPFQLQLGADLGEYRAAIRRLQQNAHKHRLRNRDVQEMAILCDVVALVMQQCQRQPEFNPSGNAGAGAGAGTNAWPVGGSAAIQMWDAFADVFLRHRDLWPLLVAAERRLAQAVKLERQKVTVGWKRRRAITSDDLREAWQTVEGGGVGMGAGINGGGAVEYGRVLATAVAIFNGVRH</sequence>
<dbReference type="EMBL" id="KZ819665">
    <property type="protein sequence ID" value="PWN28675.1"/>
    <property type="molecule type" value="Genomic_DNA"/>
</dbReference>
<evidence type="ECO:0000256" key="2">
    <source>
        <dbReference type="SAM" id="MobiDB-lite"/>
    </source>
</evidence>
<organism evidence="3 4">
    <name type="scientific">Jaminaea rosea</name>
    <dbReference type="NCBI Taxonomy" id="1569628"/>
    <lineage>
        <taxon>Eukaryota</taxon>
        <taxon>Fungi</taxon>
        <taxon>Dikarya</taxon>
        <taxon>Basidiomycota</taxon>
        <taxon>Ustilaginomycotina</taxon>
        <taxon>Exobasidiomycetes</taxon>
        <taxon>Microstromatales</taxon>
        <taxon>Microstromatales incertae sedis</taxon>
        <taxon>Jaminaea</taxon>
    </lineage>
</organism>
<reference evidence="3 4" key="1">
    <citation type="journal article" date="2018" name="Mol. Biol. Evol.">
        <title>Broad Genomic Sampling Reveals a Smut Pathogenic Ancestry of the Fungal Clade Ustilaginomycotina.</title>
        <authorList>
            <person name="Kijpornyongpan T."/>
            <person name="Mondo S.J."/>
            <person name="Barry K."/>
            <person name="Sandor L."/>
            <person name="Lee J."/>
            <person name="Lipzen A."/>
            <person name="Pangilinan J."/>
            <person name="LaButti K."/>
            <person name="Hainaut M."/>
            <person name="Henrissat B."/>
            <person name="Grigoriev I.V."/>
            <person name="Spatafora J.W."/>
            <person name="Aime M.C."/>
        </authorList>
    </citation>
    <scope>NUCLEOTIDE SEQUENCE [LARGE SCALE GENOMIC DNA]</scope>
    <source>
        <strain evidence="3 4">MCA 5214</strain>
    </source>
</reference>
<dbReference type="GeneID" id="37030009"/>
<evidence type="ECO:0000313" key="3">
    <source>
        <dbReference type="EMBL" id="PWN28675.1"/>
    </source>
</evidence>
<evidence type="ECO:0000313" key="4">
    <source>
        <dbReference type="Proteomes" id="UP000245884"/>
    </source>
</evidence>
<feature type="compositionally biased region" description="Low complexity" evidence="2">
    <location>
        <begin position="348"/>
        <end position="363"/>
    </location>
</feature>